<dbReference type="EMBL" id="JACGWJ010000795">
    <property type="protein sequence ID" value="KAL0288177.1"/>
    <property type="molecule type" value="Genomic_DNA"/>
</dbReference>
<protein>
    <submittedName>
        <fullName evidence="1">Uncharacterized protein</fullName>
    </submittedName>
</protein>
<name>A0AAW2J198_SESRA</name>
<reference evidence="1" key="1">
    <citation type="submission" date="2020-06" db="EMBL/GenBank/DDBJ databases">
        <authorList>
            <person name="Li T."/>
            <person name="Hu X."/>
            <person name="Zhang T."/>
            <person name="Song X."/>
            <person name="Zhang H."/>
            <person name="Dai N."/>
            <person name="Sheng W."/>
            <person name="Hou X."/>
            <person name="Wei L."/>
        </authorList>
    </citation>
    <scope>NUCLEOTIDE SEQUENCE</scope>
    <source>
        <strain evidence="1">G02</strain>
        <tissue evidence="1">Leaf</tissue>
    </source>
</reference>
<organism evidence="1">
    <name type="scientific">Sesamum radiatum</name>
    <name type="common">Black benniseed</name>
    <dbReference type="NCBI Taxonomy" id="300843"/>
    <lineage>
        <taxon>Eukaryota</taxon>
        <taxon>Viridiplantae</taxon>
        <taxon>Streptophyta</taxon>
        <taxon>Embryophyta</taxon>
        <taxon>Tracheophyta</taxon>
        <taxon>Spermatophyta</taxon>
        <taxon>Magnoliopsida</taxon>
        <taxon>eudicotyledons</taxon>
        <taxon>Gunneridae</taxon>
        <taxon>Pentapetalae</taxon>
        <taxon>asterids</taxon>
        <taxon>lamiids</taxon>
        <taxon>Lamiales</taxon>
        <taxon>Pedaliaceae</taxon>
        <taxon>Sesamum</taxon>
    </lineage>
</organism>
<reference evidence="1" key="2">
    <citation type="journal article" date="2024" name="Plant">
        <title>Genomic evolution and insights into agronomic trait innovations of Sesamum species.</title>
        <authorList>
            <person name="Miao H."/>
            <person name="Wang L."/>
            <person name="Qu L."/>
            <person name="Liu H."/>
            <person name="Sun Y."/>
            <person name="Le M."/>
            <person name="Wang Q."/>
            <person name="Wei S."/>
            <person name="Zheng Y."/>
            <person name="Lin W."/>
            <person name="Duan Y."/>
            <person name="Cao H."/>
            <person name="Xiong S."/>
            <person name="Wang X."/>
            <person name="Wei L."/>
            <person name="Li C."/>
            <person name="Ma Q."/>
            <person name="Ju M."/>
            <person name="Zhao R."/>
            <person name="Li G."/>
            <person name="Mu C."/>
            <person name="Tian Q."/>
            <person name="Mei H."/>
            <person name="Zhang T."/>
            <person name="Gao T."/>
            <person name="Zhang H."/>
        </authorList>
    </citation>
    <scope>NUCLEOTIDE SEQUENCE</scope>
    <source>
        <strain evidence="1">G02</strain>
    </source>
</reference>
<feature type="non-terminal residue" evidence="1">
    <location>
        <position position="1"/>
    </location>
</feature>
<dbReference type="AlphaFoldDB" id="A0AAW2J198"/>
<gene>
    <name evidence="1" type="ORF">Sradi_7104300</name>
</gene>
<sequence length="66" mass="7441">IASRGLYRVLLKIGYPTFGSSICVDIDWCFRVKELDKVVENVSSVGSSLLYFLWSLCLHSLTSLKI</sequence>
<evidence type="ECO:0000313" key="1">
    <source>
        <dbReference type="EMBL" id="KAL0288177.1"/>
    </source>
</evidence>
<accession>A0AAW2J198</accession>
<comment type="caution">
    <text evidence="1">The sequence shown here is derived from an EMBL/GenBank/DDBJ whole genome shotgun (WGS) entry which is preliminary data.</text>
</comment>
<proteinExistence type="predicted"/>